<evidence type="ECO:0000256" key="2">
    <source>
        <dbReference type="ARBA" id="ARBA00023015"/>
    </source>
</evidence>
<dbReference type="InterPro" id="IPR036390">
    <property type="entry name" value="WH_DNA-bd_sf"/>
</dbReference>
<name>A0A8J6J8H3_9FIRM</name>
<dbReference type="InterPro" id="IPR005119">
    <property type="entry name" value="LysR_subst-bd"/>
</dbReference>
<feature type="domain" description="HTH lysR-type" evidence="8">
    <location>
        <begin position="21"/>
        <end position="78"/>
    </location>
</feature>
<reference evidence="9" key="1">
    <citation type="submission" date="2020-08" db="EMBL/GenBank/DDBJ databases">
        <title>Genome public.</title>
        <authorList>
            <person name="Liu C."/>
            <person name="Sun Q."/>
        </authorList>
    </citation>
    <scope>NUCLEOTIDE SEQUENCE</scope>
    <source>
        <strain evidence="9">NSJ-52</strain>
    </source>
</reference>
<proteinExistence type="inferred from homology"/>
<dbReference type="PRINTS" id="PR00039">
    <property type="entry name" value="HTHLYSR"/>
</dbReference>
<evidence type="ECO:0000256" key="6">
    <source>
        <dbReference type="ARBA" id="ARBA00040885"/>
    </source>
</evidence>
<dbReference type="PANTHER" id="PTHR30346:SF26">
    <property type="entry name" value="HYDROGEN PEROXIDE-INDUCIBLE GENES ACTIVATOR"/>
    <property type="match status" value="1"/>
</dbReference>
<gene>
    <name evidence="9" type="ORF">H8S62_01290</name>
</gene>
<evidence type="ECO:0000313" key="10">
    <source>
        <dbReference type="Proteomes" id="UP000607645"/>
    </source>
</evidence>
<dbReference type="SUPFAM" id="SSF46785">
    <property type="entry name" value="Winged helix' DNA-binding domain"/>
    <property type="match status" value="1"/>
</dbReference>
<comment type="caution">
    <text evidence="9">The sequence shown here is derived from an EMBL/GenBank/DDBJ whole genome shotgun (WGS) entry which is preliminary data.</text>
</comment>
<dbReference type="PANTHER" id="PTHR30346">
    <property type="entry name" value="TRANSCRIPTIONAL DUAL REGULATOR HCAR-RELATED"/>
    <property type="match status" value="1"/>
</dbReference>
<dbReference type="Pfam" id="PF00126">
    <property type="entry name" value="HTH_1"/>
    <property type="match status" value="1"/>
</dbReference>
<comment type="similarity">
    <text evidence="1">Belongs to the LysR transcriptional regulatory family.</text>
</comment>
<dbReference type="FunFam" id="1.10.10.10:FF:000001">
    <property type="entry name" value="LysR family transcriptional regulator"/>
    <property type="match status" value="1"/>
</dbReference>
<keyword evidence="2" id="KW-0805">Transcription regulation</keyword>
<dbReference type="EMBL" id="JACOPQ010000001">
    <property type="protein sequence ID" value="MBC5735643.1"/>
    <property type="molecule type" value="Genomic_DNA"/>
</dbReference>
<keyword evidence="10" id="KW-1185">Reference proteome</keyword>
<dbReference type="Gene3D" id="3.40.190.10">
    <property type="entry name" value="Periplasmic binding protein-like II"/>
    <property type="match status" value="2"/>
</dbReference>
<evidence type="ECO:0000256" key="7">
    <source>
        <dbReference type="SAM" id="MobiDB-lite"/>
    </source>
</evidence>
<dbReference type="InterPro" id="IPR036388">
    <property type="entry name" value="WH-like_DNA-bd_sf"/>
</dbReference>
<accession>A0A8J6J8H3</accession>
<keyword evidence="3" id="KW-0238">DNA-binding</keyword>
<dbReference type="AlphaFoldDB" id="A0A8J6J8H3"/>
<evidence type="ECO:0000256" key="4">
    <source>
        <dbReference type="ARBA" id="ARBA00023159"/>
    </source>
</evidence>
<evidence type="ECO:0000256" key="3">
    <source>
        <dbReference type="ARBA" id="ARBA00023125"/>
    </source>
</evidence>
<dbReference type="InterPro" id="IPR000847">
    <property type="entry name" value="LysR_HTH_N"/>
</dbReference>
<feature type="compositionally biased region" description="Acidic residues" evidence="7">
    <location>
        <begin position="332"/>
        <end position="350"/>
    </location>
</feature>
<dbReference type="GO" id="GO:0003700">
    <property type="term" value="F:DNA-binding transcription factor activity"/>
    <property type="evidence" value="ECO:0007669"/>
    <property type="project" value="InterPro"/>
</dbReference>
<organism evidence="9 10">
    <name type="scientific">Lawsonibacter faecis</name>
    <dbReference type="NCBI Taxonomy" id="2763052"/>
    <lineage>
        <taxon>Bacteria</taxon>
        <taxon>Bacillati</taxon>
        <taxon>Bacillota</taxon>
        <taxon>Clostridia</taxon>
        <taxon>Eubacteriales</taxon>
        <taxon>Oscillospiraceae</taxon>
        <taxon>Lawsonibacter</taxon>
    </lineage>
</organism>
<dbReference type="RefSeq" id="WP_155145050.1">
    <property type="nucleotide sequence ID" value="NZ_JACOPQ010000001.1"/>
</dbReference>
<sequence length="350" mass="39265">MFHAILFGENAEKRSKGETCMRIEYLEYLLEVARSKSISAAAKRLYLSQTSLSAIVNSLEKELNIKIFQRTHKGIVLTAEGEQALELAADIVEKNEQLQHLFSTSRTVRRIINLVVYPSVSNCLSVYLTRELGDEYPEIALHIHEQPYNRIASSVTEGVSKTAIGAETTGSFDPEYEMKNSGFSIEPLYVDRFYAVVSAESPFAARDCVDVDELLGERLAITHCYPSFQDQTVGQVLRRFPRFTVFSNVEASKRAVAENDMISIMPGLALLGDLYENTGLIRRIRVMGFDTRLTNYLLYDDRNGMSAMEHILLGKIRDFYRELQEQLGSDDVGGDDEGGNGGNQEDDAVD</sequence>
<evidence type="ECO:0000313" key="9">
    <source>
        <dbReference type="EMBL" id="MBC5735643.1"/>
    </source>
</evidence>
<evidence type="ECO:0000256" key="5">
    <source>
        <dbReference type="ARBA" id="ARBA00023163"/>
    </source>
</evidence>
<dbReference type="Pfam" id="PF03466">
    <property type="entry name" value="LysR_substrate"/>
    <property type="match status" value="1"/>
</dbReference>
<dbReference type="GO" id="GO:0032993">
    <property type="term" value="C:protein-DNA complex"/>
    <property type="evidence" value="ECO:0007669"/>
    <property type="project" value="TreeGrafter"/>
</dbReference>
<protein>
    <recommendedName>
        <fullName evidence="6">Probable hydrogen peroxide-inducible genes activator</fullName>
    </recommendedName>
</protein>
<keyword evidence="4" id="KW-0010">Activator</keyword>
<dbReference type="Gene3D" id="1.10.10.10">
    <property type="entry name" value="Winged helix-like DNA-binding domain superfamily/Winged helix DNA-binding domain"/>
    <property type="match status" value="1"/>
</dbReference>
<evidence type="ECO:0000256" key="1">
    <source>
        <dbReference type="ARBA" id="ARBA00009437"/>
    </source>
</evidence>
<dbReference type="Proteomes" id="UP000607645">
    <property type="component" value="Unassembled WGS sequence"/>
</dbReference>
<evidence type="ECO:0000259" key="8">
    <source>
        <dbReference type="PROSITE" id="PS50931"/>
    </source>
</evidence>
<dbReference type="GO" id="GO:0003677">
    <property type="term" value="F:DNA binding"/>
    <property type="evidence" value="ECO:0007669"/>
    <property type="project" value="UniProtKB-KW"/>
</dbReference>
<dbReference type="PROSITE" id="PS50931">
    <property type="entry name" value="HTH_LYSR"/>
    <property type="match status" value="1"/>
</dbReference>
<keyword evidence="5" id="KW-0804">Transcription</keyword>
<feature type="region of interest" description="Disordered" evidence="7">
    <location>
        <begin position="327"/>
        <end position="350"/>
    </location>
</feature>
<dbReference type="SUPFAM" id="SSF53850">
    <property type="entry name" value="Periplasmic binding protein-like II"/>
    <property type="match status" value="1"/>
</dbReference>